<dbReference type="Gene3D" id="3.90.550.10">
    <property type="entry name" value="Spore Coat Polysaccharide Biosynthesis Protein SpsA, Chain A"/>
    <property type="match status" value="1"/>
</dbReference>
<dbReference type="SUPFAM" id="SSF53448">
    <property type="entry name" value="Nucleotide-diphospho-sugar transferases"/>
    <property type="match status" value="1"/>
</dbReference>
<dbReference type="InterPro" id="IPR003329">
    <property type="entry name" value="Cytidylyl_trans"/>
</dbReference>
<dbReference type="KEGG" id="slaa:EUU25_12160"/>
<dbReference type="Proteomes" id="UP000428803">
    <property type="component" value="Chromosome"/>
</dbReference>
<dbReference type="Pfam" id="PF02348">
    <property type="entry name" value="CTP_transf_3"/>
    <property type="match status" value="1"/>
</dbReference>
<dbReference type="RefSeq" id="WP_281346992.1">
    <property type="nucleotide sequence ID" value="NZ_CP035733.1"/>
</dbReference>
<dbReference type="PANTHER" id="PTHR42866">
    <property type="entry name" value="3-DEOXY-MANNO-OCTULOSONATE CYTIDYLYLTRANSFERASE"/>
    <property type="match status" value="1"/>
</dbReference>
<proteinExistence type="predicted"/>
<organism evidence="1 2">
    <name type="scientific">Sphingorhabdus lacus</name>
    <dbReference type="NCBI Taxonomy" id="392610"/>
    <lineage>
        <taxon>Bacteria</taxon>
        <taxon>Pseudomonadati</taxon>
        <taxon>Pseudomonadota</taxon>
        <taxon>Alphaproteobacteria</taxon>
        <taxon>Sphingomonadales</taxon>
        <taxon>Sphingomonadaceae</taxon>
        <taxon>Sphingorhabdus</taxon>
    </lineage>
</organism>
<accession>A0A6I6L914</accession>
<evidence type="ECO:0008006" key="3">
    <source>
        <dbReference type="Google" id="ProtNLM"/>
    </source>
</evidence>
<dbReference type="GO" id="GO:0005829">
    <property type="term" value="C:cytosol"/>
    <property type="evidence" value="ECO:0007669"/>
    <property type="project" value="TreeGrafter"/>
</dbReference>
<dbReference type="InterPro" id="IPR029044">
    <property type="entry name" value="Nucleotide-diphossugar_trans"/>
</dbReference>
<reference evidence="2" key="1">
    <citation type="submission" date="2019-01" db="EMBL/GenBank/DDBJ databases">
        <title>Sphingorhabdus lacus sp.nov., isolated from an oligotrophic freshwater lake.</title>
        <authorList>
            <person name="Park M."/>
        </authorList>
    </citation>
    <scope>NUCLEOTIDE SEQUENCE [LARGE SCALE GENOMIC DNA]</scope>
    <source>
        <strain evidence="2">IMCC1753</strain>
    </source>
</reference>
<dbReference type="EMBL" id="CP035733">
    <property type="protein sequence ID" value="QGY81304.1"/>
    <property type="molecule type" value="Genomic_DNA"/>
</dbReference>
<dbReference type="PANTHER" id="PTHR42866:SF1">
    <property type="entry name" value="SPORE COAT POLYSACCHARIDE BIOSYNTHESIS PROTEIN SPSF"/>
    <property type="match status" value="1"/>
</dbReference>
<dbReference type="AlphaFoldDB" id="A0A6I6L914"/>
<protein>
    <recommendedName>
        <fullName evidence="3">3-deoxy-manno-octulosonate cytidylyltransferase</fullName>
    </recommendedName>
</protein>
<keyword evidence="2" id="KW-1185">Reference proteome</keyword>
<name>A0A6I6L914_9SPHN</name>
<gene>
    <name evidence="1" type="ORF">EUU25_12160</name>
</gene>
<evidence type="ECO:0000313" key="2">
    <source>
        <dbReference type="Proteomes" id="UP000428803"/>
    </source>
</evidence>
<evidence type="ECO:0000313" key="1">
    <source>
        <dbReference type="EMBL" id="QGY81304.1"/>
    </source>
</evidence>
<sequence length="273" mass="30211">MNRRHAIALVPCRLDSTRLPEKALLDVAGKSAIQRLIEQVEQSSFLDRTDIVVCTTLRSSDDPLADEVTKLGANIFRGHTDDLIDRLYMASKAFPSDLVAEIDGDDICADPNYLDMALATVERGEAEVAVSGTDLPLGAGTKAFRGDSLERVYQCYIPGKNDTGFGYYLTQSGLFSVTPIPCANALHNMPNLRLTLDYPEDLEVFRRIYAEADCLGRIASLDFICDFVRRVPDILEINANLDEGYWERTEAILAANPLRVKRGEETYIVGPSS</sequence>